<gene>
    <name evidence="2" type="ORF">M0812_26001</name>
</gene>
<sequence>MSEKIYQTTQIEGKLSTIHITYSGDPSTGPVLLFYHAEFLNSELCFGTLLDHPLFKEYLASKFAIVCIDAPGHNENSKDIDKEKKIFSIDNLTSEVDTVVNTLGIEEFVSISCGWLGTYLFLNYALSHSNKFRGMVFIGGSLEACNWFEWSTNKVLETSIKWGFFGAWQAGKIVERYLPSEWIEKNKSTCSKIEKKISQLNPIALHKCFEFCSSRLNLEKKISSLEIQCLNYAGGLSINYEQSLEINSLIETGYSSFINLSHCGTLITVQEPISIIDPLCQFLKGCGYTSIKSPSIKEIKIWKAKEK</sequence>
<evidence type="ECO:0000313" key="3">
    <source>
        <dbReference type="Proteomes" id="UP001146793"/>
    </source>
</evidence>
<dbReference type="SUPFAM" id="SSF53474">
    <property type="entry name" value="alpha/beta-Hydrolases"/>
    <property type="match status" value="1"/>
</dbReference>
<evidence type="ECO:0008006" key="4">
    <source>
        <dbReference type="Google" id="ProtNLM"/>
    </source>
</evidence>
<comment type="similarity">
    <text evidence="1">Belongs to the NDRG family.</text>
</comment>
<dbReference type="AlphaFoldDB" id="A0AAV7YEW3"/>
<protein>
    <recommendedName>
        <fullName evidence="4">AB hydrolase-1 domain-containing protein</fullName>
    </recommendedName>
</protein>
<proteinExistence type="inferred from homology"/>
<dbReference type="Pfam" id="PF03096">
    <property type="entry name" value="Ndr"/>
    <property type="match status" value="1"/>
</dbReference>
<dbReference type="InterPro" id="IPR004142">
    <property type="entry name" value="NDRG"/>
</dbReference>
<dbReference type="Gene3D" id="3.40.50.1820">
    <property type="entry name" value="alpha/beta hydrolase"/>
    <property type="match status" value="1"/>
</dbReference>
<evidence type="ECO:0000256" key="1">
    <source>
        <dbReference type="ARBA" id="ARBA00005598"/>
    </source>
</evidence>
<evidence type="ECO:0000313" key="2">
    <source>
        <dbReference type="EMBL" id="KAJ3428367.1"/>
    </source>
</evidence>
<name>A0AAV7YEW3_9EUKA</name>
<organism evidence="2 3">
    <name type="scientific">Anaeramoeba flamelloides</name>
    <dbReference type="NCBI Taxonomy" id="1746091"/>
    <lineage>
        <taxon>Eukaryota</taxon>
        <taxon>Metamonada</taxon>
        <taxon>Anaeramoebidae</taxon>
        <taxon>Anaeramoeba</taxon>
    </lineage>
</organism>
<dbReference type="InterPro" id="IPR029058">
    <property type="entry name" value="AB_hydrolase_fold"/>
</dbReference>
<dbReference type="PANTHER" id="PTHR11034">
    <property type="entry name" value="N-MYC DOWNSTREAM REGULATED"/>
    <property type="match status" value="1"/>
</dbReference>
<dbReference type="EMBL" id="JANTQA010000060">
    <property type="protein sequence ID" value="KAJ3428367.1"/>
    <property type="molecule type" value="Genomic_DNA"/>
</dbReference>
<accession>A0AAV7YEW3</accession>
<comment type="caution">
    <text evidence="2">The sequence shown here is derived from an EMBL/GenBank/DDBJ whole genome shotgun (WGS) entry which is preliminary data.</text>
</comment>
<reference evidence="2" key="1">
    <citation type="submission" date="2022-08" db="EMBL/GenBank/DDBJ databases">
        <title>Novel sulphate-reducing endosymbionts in the free-living metamonad Anaeramoeba.</title>
        <authorList>
            <person name="Jerlstrom-Hultqvist J."/>
            <person name="Cepicka I."/>
            <person name="Gallot-Lavallee L."/>
            <person name="Salas-Leiva D."/>
            <person name="Curtis B.A."/>
            <person name="Zahonova K."/>
            <person name="Pipaliya S."/>
            <person name="Dacks J."/>
            <person name="Roger A.J."/>
        </authorList>
    </citation>
    <scope>NUCLEOTIDE SEQUENCE</scope>
    <source>
        <strain evidence="2">Busselton2</strain>
    </source>
</reference>
<dbReference type="Proteomes" id="UP001146793">
    <property type="component" value="Unassembled WGS sequence"/>
</dbReference>